<dbReference type="GO" id="GO:0005886">
    <property type="term" value="C:plasma membrane"/>
    <property type="evidence" value="ECO:0007669"/>
    <property type="project" value="TreeGrafter"/>
</dbReference>
<name>A0A4U3MKF0_9ACTN</name>
<evidence type="ECO:0000313" key="7">
    <source>
        <dbReference type="Proteomes" id="UP000308705"/>
    </source>
</evidence>
<feature type="transmembrane region" description="Helical" evidence="5">
    <location>
        <begin position="54"/>
        <end position="75"/>
    </location>
</feature>
<comment type="subcellular location">
    <subcellularLocation>
        <location evidence="1">Membrane</location>
        <topology evidence="1">Multi-pass membrane protein</topology>
    </subcellularLocation>
</comment>
<keyword evidence="2 5" id="KW-0812">Transmembrane</keyword>
<evidence type="ECO:0000256" key="4">
    <source>
        <dbReference type="ARBA" id="ARBA00023136"/>
    </source>
</evidence>
<sequence>MGVIEADLAARPRPGRIGDLVTLLRPLHSVKSLLLVPLPLLDAGQWTLTALAHAAWAVAGFVLAGACVYIGNDLADRHRDRLHPVKRHRPIAAGRVSVRAAHLYRTLLVVLLALIVAAGPGRPYWPLLAYLALNVAYSRSLKHVPLVDVGAVALGFALRVVQGYAAIGAPISGWLVVTVFSLSLLLIVGKRRRELLESGPDHRPALRGYSVELTDHLLQFAAVLSAVAGLVYVRTEAPLGPYGPGALVLATPFVLFALFRYLQVVLVDGGGGDPVRGLLGDRGLAVTALGLAVVLGTAFVLARNPALAAALLR</sequence>
<dbReference type="Pfam" id="PF01040">
    <property type="entry name" value="UbiA"/>
    <property type="match status" value="1"/>
</dbReference>
<proteinExistence type="predicted"/>
<evidence type="ECO:0000256" key="5">
    <source>
        <dbReference type="SAM" id="Phobius"/>
    </source>
</evidence>
<dbReference type="Gene3D" id="1.10.357.140">
    <property type="entry name" value="UbiA prenyltransferase"/>
    <property type="match status" value="1"/>
</dbReference>
<keyword evidence="6" id="KW-0808">Transferase</keyword>
<feature type="transmembrane region" description="Helical" evidence="5">
    <location>
        <begin position="283"/>
        <end position="302"/>
    </location>
</feature>
<feature type="transmembrane region" description="Helical" evidence="5">
    <location>
        <begin position="217"/>
        <end position="235"/>
    </location>
</feature>
<accession>A0A4U3MKF0</accession>
<feature type="transmembrane region" description="Helical" evidence="5">
    <location>
        <begin position="146"/>
        <end position="165"/>
    </location>
</feature>
<dbReference type="PANTHER" id="PTHR11048:SF5">
    <property type="entry name" value="DECAPRENYL-PHOSPHATE PHOSPHORIBOSYLTRANSFERASE"/>
    <property type="match status" value="1"/>
</dbReference>
<organism evidence="6 7">
    <name type="scientific">Herbidospora galbida</name>
    <dbReference type="NCBI Taxonomy" id="2575442"/>
    <lineage>
        <taxon>Bacteria</taxon>
        <taxon>Bacillati</taxon>
        <taxon>Actinomycetota</taxon>
        <taxon>Actinomycetes</taxon>
        <taxon>Streptosporangiales</taxon>
        <taxon>Streptosporangiaceae</taxon>
        <taxon>Herbidospora</taxon>
    </lineage>
</organism>
<dbReference type="EMBL" id="SZQA01000007">
    <property type="protein sequence ID" value="TKK89229.1"/>
    <property type="molecule type" value="Genomic_DNA"/>
</dbReference>
<dbReference type="CDD" id="cd13963">
    <property type="entry name" value="PT_UbiA_2"/>
    <property type="match status" value="1"/>
</dbReference>
<evidence type="ECO:0000256" key="1">
    <source>
        <dbReference type="ARBA" id="ARBA00004141"/>
    </source>
</evidence>
<keyword evidence="4 5" id="KW-0472">Membrane</keyword>
<feature type="transmembrane region" description="Helical" evidence="5">
    <location>
        <begin position="171"/>
        <end position="188"/>
    </location>
</feature>
<dbReference type="GO" id="GO:0009247">
    <property type="term" value="P:glycolipid biosynthetic process"/>
    <property type="evidence" value="ECO:0007669"/>
    <property type="project" value="TreeGrafter"/>
</dbReference>
<protein>
    <submittedName>
        <fullName evidence="6">Prenyltransferase</fullName>
    </submittedName>
</protein>
<feature type="transmembrane region" description="Helical" evidence="5">
    <location>
        <begin position="241"/>
        <end position="262"/>
    </location>
</feature>
<dbReference type="GO" id="GO:0016765">
    <property type="term" value="F:transferase activity, transferring alkyl or aryl (other than methyl) groups"/>
    <property type="evidence" value="ECO:0007669"/>
    <property type="project" value="InterPro"/>
</dbReference>
<gene>
    <name evidence="6" type="ORF">FDA94_09805</name>
</gene>
<dbReference type="OrthoDB" id="9803632at2"/>
<dbReference type="PANTHER" id="PTHR11048">
    <property type="entry name" value="PRENYLTRANSFERASES"/>
    <property type="match status" value="1"/>
</dbReference>
<dbReference type="Proteomes" id="UP000308705">
    <property type="component" value="Unassembled WGS sequence"/>
</dbReference>
<dbReference type="InterPro" id="IPR039653">
    <property type="entry name" value="Prenyltransferase"/>
</dbReference>
<evidence type="ECO:0000256" key="3">
    <source>
        <dbReference type="ARBA" id="ARBA00022989"/>
    </source>
</evidence>
<reference evidence="6 7" key="1">
    <citation type="submission" date="2019-04" db="EMBL/GenBank/DDBJ databases">
        <title>Herbidospora sp. NEAU-GS14.nov., a novel actinomycete isolated from soil.</title>
        <authorList>
            <person name="Han L."/>
        </authorList>
    </citation>
    <scope>NUCLEOTIDE SEQUENCE [LARGE SCALE GENOMIC DNA]</scope>
    <source>
        <strain evidence="6 7">NEAU-GS14</strain>
    </source>
</reference>
<evidence type="ECO:0000256" key="2">
    <source>
        <dbReference type="ARBA" id="ARBA00022692"/>
    </source>
</evidence>
<dbReference type="InterPro" id="IPR044878">
    <property type="entry name" value="UbiA_sf"/>
</dbReference>
<keyword evidence="3 5" id="KW-1133">Transmembrane helix</keyword>
<dbReference type="RefSeq" id="WP_137246736.1">
    <property type="nucleotide sequence ID" value="NZ_SZQA01000007.1"/>
</dbReference>
<keyword evidence="7" id="KW-1185">Reference proteome</keyword>
<dbReference type="InterPro" id="IPR000537">
    <property type="entry name" value="UbiA_prenyltransferase"/>
</dbReference>
<evidence type="ECO:0000313" key="6">
    <source>
        <dbReference type="EMBL" id="TKK89229.1"/>
    </source>
</evidence>
<dbReference type="AlphaFoldDB" id="A0A4U3MKF0"/>
<comment type="caution">
    <text evidence="6">The sequence shown here is derived from an EMBL/GenBank/DDBJ whole genome shotgun (WGS) entry which is preliminary data.</text>
</comment>